<evidence type="ECO:0000256" key="1">
    <source>
        <dbReference type="ARBA" id="ARBA00022481"/>
    </source>
</evidence>
<keyword evidence="1" id="KW-0488">Methylation</keyword>
<dbReference type="PRINTS" id="PR00260">
    <property type="entry name" value="CHEMTRNSDUCR"/>
</dbReference>
<dbReference type="Proteomes" id="UP001595967">
    <property type="component" value="Unassembled WGS sequence"/>
</dbReference>
<feature type="domain" description="HAMP" evidence="6">
    <location>
        <begin position="241"/>
        <end position="293"/>
    </location>
</feature>
<dbReference type="InterPro" id="IPR004090">
    <property type="entry name" value="Chemotax_Me-accpt_rcpt"/>
</dbReference>
<dbReference type="InterPro" id="IPR024478">
    <property type="entry name" value="HlyB_4HB_MCP"/>
</dbReference>
<dbReference type="InterPro" id="IPR051310">
    <property type="entry name" value="MCP_chemotaxis"/>
</dbReference>
<evidence type="ECO:0000256" key="2">
    <source>
        <dbReference type="ARBA" id="ARBA00029447"/>
    </source>
</evidence>
<dbReference type="Gene3D" id="1.10.287.950">
    <property type="entry name" value="Methyl-accepting chemotaxis protein"/>
    <property type="match status" value="1"/>
</dbReference>
<comment type="caution">
    <text evidence="7">The sequence shown here is derived from an EMBL/GenBank/DDBJ whole genome shotgun (WGS) entry which is preliminary data.</text>
</comment>
<dbReference type="SUPFAM" id="SSF58104">
    <property type="entry name" value="Methyl-accepting chemotaxis protein (MCP) signaling domain"/>
    <property type="match status" value="1"/>
</dbReference>
<feature type="domain" description="Methyl-accepting transducer" evidence="5">
    <location>
        <begin position="298"/>
        <end position="527"/>
    </location>
</feature>
<dbReference type="EMBL" id="JBHSEW010000011">
    <property type="protein sequence ID" value="MFC4623045.1"/>
    <property type="molecule type" value="Genomic_DNA"/>
</dbReference>
<dbReference type="Pfam" id="PF00672">
    <property type="entry name" value="HAMP"/>
    <property type="match status" value="1"/>
</dbReference>
<keyword evidence="4" id="KW-0812">Transmembrane</keyword>
<keyword evidence="3" id="KW-0807">Transducer</keyword>
<comment type="similarity">
    <text evidence="2">Belongs to the methyl-accepting chemotaxis (MCP) protein family.</text>
</comment>
<protein>
    <submittedName>
        <fullName evidence="7">Methyl-accepting chemotaxis protein</fullName>
    </submittedName>
</protein>
<dbReference type="PANTHER" id="PTHR43531:SF14">
    <property type="entry name" value="METHYL-ACCEPTING CHEMOTAXIS PROTEIN I-RELATED"/>
    <property type="match status" value="1"/>
</dbReference>
<accession>A0ABV9H231</accession>
<reference evidence="8" key="1">
    <citation type="journal article" date="2019" name="Int. J. Syst. Evol. Microbiol.">
        <title>The Global Catalogue of Microorganisms (GCM) 10K type strain sequencing project: providing services to taxonomists for standard genome sequencing and annotation.</title>
        <authorList>
            <consortium name="The Broad Institute Genomics Platform"/>
            <consortium name="The Broad Institute Genome Sequencing Center for Infectious Disease"/>
            <person name="Wu L."/>
            <person name="Ma J."/>
        </authorList>
    </citation>
    <scope>NUCLEOTIDE SEQUENCE [LARGE SCALE GENOMIC DNA]</scope>
    <source>
        <strain evidence="8">JCM 11650</strain>
    </source>
</reference>
<dbReference type="CDD" id="cd11386">
    <property type="entry name" value="MCP_signal"/>
    <property type="match status" value="1"/>
</dbReference>
<dbReference type="Pfam" id="PF00015">
    <property type="entry name" value="MCPsignal"/>
    <property type="match status" value="1"/>
</dbReference>
<sequence>MITSVFSALIGDGKASSDSTGGHLYRKYEMGWKDMRISMQLMLGFALMGALLLGLGSVALWTGAALESRFDSVAKERMPRMALLNNINQDRNMISIAMRDMLLQDTADNFQQSKKTILERRGKIATQLNQLAAAIENPQARALLDDLLIHRQQYVAAQDKFLMLMDEQGSAAARQVIFVEAWPALQAFNQSVEALLRFQEQLLDESVREVQVAGRSLEISIWGAMGLAIVAATLLALQTSRAITGPLRQAVVVAEAVAGGDLAMQFQAQGHNETAQLLQALQQMLHGLRHLVDQIRSGSASVASASGQIAQANVDLSSRTEEQASALEETAASMEQLSATVQHNADSADQANQLAQSASAVALRGGAMIEQMVQTMQGINDSSHRIADIIGVIDSIAFQTNILALNAAVEAARAGEQGRGFAVVATEVRALAGRSAEAAREIKHLITDSVQRVGLGAEQVRETGATMQEIVGAIGHVTDLMSEISVASRQQSAGVRQVGEAVTHMDHMTQQNAALVEEMAAAANSLEGQAQELVRSVAVFQMGDAGQSQRVLASALAPSGRRALAG</sequence>
<dbReference type="InterPro" id="IPR047347">
    <property type="entry name" value="YvaQ-like_sensor"/>
</dbReference>
<keyword evidence="4" id="KW-0472">Membrane</keyword>
<dbReference type="SMART" id="SM00304">
    <property type="entry name" value="HAMP"/>
    <property type="match status" value="1"/>
</dbReference>
<evidence type="ECO:0000259" key="6">
    <source>
        <dbReference type="PROSITE" id="PS50885"/>
    </source>
</evidence>
<organism evidence="7 8">
    <name type="scientific">Comamonas nitrativorans</name>
    <dbReference type="NCBI Taxonomy" id="108437"/>
    <lineage>
        <taxon>Bacteria</taxon>
        <taxon>Pseudomonadati</taxon>
        <taxon>Pseudomonadota</taxon>
        <taxon>Betaproteobacteria</taxon>
        <taxon>Burkholderiales</taxon>
        <taxon>Comamonadaceae</taxon>
        <taxon>Comamonas</taxon>
    </lineage>
</organism>
<dbReference type="CDD" id="cd19411">
    <property type="entry name" value="MCP2201-like_sensor"/>
    <property type="match status" value="1"/>
</dbReference>
<dbReference type="Pfam" id="PF12729">
    <property type="entry name" value="4HB_MCP_1"/>
    <property type="match status" value="1"/>
</dbReference>
<name>A0ABV9H231_9BURK</name>
<dbReference type="InterPro" id="IPR004089">
    <property type="entry name" value="MCPsignal_dom"/>
</dbReference>
<keyword evidence="4" id="KW-1133">Transmembrane helix</keyword>
<proteinExistence type="inferred from homology"/>
<evidence type="ECO:0000313" key="7">
    <source>
        <dbReference type="EMBL" id="MFC4623045.1"/>
    </source>
</evidence>
<feature type="transmembrane region" description="Helical" evidence="4">
    <location>
        <begin position="41"/>
        <end position="66"/>
    </location>
</feature>
<evidence type="ECO:0000313" key="8">
    <source>
        <dbReference type="Proteomes" id="UP001595967"/>
    </source>
</evidence>
<keyword evidence="8" id="KW-1185">Reference proteome</keyword>
<evidence type="ECO:0000256" key="4">
    <source>
        <dbReference type="SAM" id="Phobius"/>
    </source>
</evidence>
<dbReference type="PROSITE" id="PS50111">
    <property type="entry name" value="CHEMOTAXIS_TRANSDUC_2"/>
    <property type="match status" value="1"/>
</dbReference>
<dbReference type="PANTHER" id="PTHR43531">
    <property type="entry name" value="PROTEIN ICFG"/>
    <property type="match status" value="1"/>
</dbReference>
<dbReference type="InterPro" id="IPR003660">
    <property type="entry name" value="HAMP_dom"/>
</dbReference>
<evidence type="ECO:0000256" key="3">
    <source>
        <dbReference type="PROSITE-ProRule" id="PRU00284"/>
    </source>
</evidence>
<dbReference type="PROSITE" id="PS50885">
    <property type="entry name" value="HAMP"/>
    <property type="match status" value="1"/>
</dbReference>
<dbReference type="SMART" id="SM00283">
    <property type="entry name" value="MA"/>
    <property type="match status" value="1"/>
</dbReference>
<evidence type="ECO:0000259" key="5">
    <source>
        <dbReference type="PROSITE" id="PS50111"/>
    </source>
</evidence>
<gene>
    <name evidence="7" type="ORF">ACFO3A_12575</name>
</gene>